<reference evidence="1" key="1">
    <citation type="submission" date="2012-04" db="EMBL/GenBank/DDBJ databases">
        <title>The Genome Sequence of Loa loa.</title>
        <authorList>
            <consortium name="The Broad Institute Genome Sequencing Platform"/>
            <consortium name="Broad Institute Genome Sequencing Center for Infectious Disease"/>
            <person name="Nutman T.B."/>
            <person name="Fink D.L."/>
            <person name="Russ C."/>
            <person name="Young S."/>
            <person name="Zeng Q."/>
            <person name="Gargeya S."/>
            <person name="Alvarado L."/>
            <person name="Berlin A."/>
            <person name="Chapman S.B."/>
            <person name="Chen Z."/>
            <person name="Freedman E."/>
            <person name="Gellesch M."/>
            <person name="Goldberg J."/>
            <person name="Griggs A."/>
            <person name="Gujja S."/>
            <person name="Heilman E.R."/>
            <person name="Heiman D."/>
            <person name="Howarth C."/>
            <person name="Mehta T."/>
            <person name="Neiman D."/>
            <person name="Pearson M."/>
            <person name="Roberts A."/>
            <person name="Saif S."/>
            <person name="Shea T."/>
            <person name="Shenoy N."/>
            <person name="Sisk P."/>
            <person name="Stolte C."/>
            <person name="Sykes S."/>
            <person name="White J."/>
            <person name="Yandava C."/>
            <person name="Haas B."/>
            <person name="Henn M.R."/>
            <person name="Nusbaum C."/>
            <person name="Birren B."/>
        </authorList>
    </citation>
    <scope>NUCLEOTIDE SEQUENCE [LARGE SCALE GENOMIC DNA]</scope>
</reference>
<accession>A0A1S0ULG8</accession>
<organism evidence="1">
    <name type="scientific">Loa loa</name>
    <name type="common">Eye worm</name>
    <name type="synonym">Filaria loa</name>
    <dbReference type="NCBI Taxonomy" id="7209"/>
    <lineage>
        <taxon>Eukaryota</taxon>
        <taxon>Metazoa</taxon>
        <taxon>Ecdysozoa</taxon>
        <taxon>Nematoda</taxon>
        <taxon>Chromadorea</taxon>
        <taxon>Rhabditida</taxon>
        <taxon>Spirurina</taxon>
        <taxon>Spiruromorpha</taxon>
        <taxon>Filarioidea</taxon>
        <taxon>Onchocercidae</taxon>
        <taxon>Loa</taxon>
    </lineage>
</organism>
<evidence type="ECO:0000313" key="1">
    <source>
        <dbReference type="EMBL" id="EJD76413.1"/>
    </source>
</evidence>
<dbReference type="CTD" id="31251447"/>
<dbReference type="InParanoid" id="A0A1S0ULG8"/>
<dbReference type="KEGG" id="loa:LOAG_16647"/>
<dbReference type="AlphaFoldDB" id="A0A1S0ULG8"/>
<proteinExistence type="predicted"/>
<dbReference type="OrthoDB" id="10627203at2759"/>
<sequence length="333" mass="38960">MLKVEVVALFVKLDEQELMSMFKSRRTEIGLENIESNPDRLNSIFDIVNHSTAYQQGSYFIKEMEMLEQQIGTGNKIVPCDLSYQLTFHNEEQRTFMEKKVEQKHKCTASAWNVDESMEQIMKEQIQEWSPATENTCTYAITKIDDYCYSGGRNIRSTSESAEPRPSVNVDCNHLYMFTKCSVLPMRIEHESGTVKAQSYSSKEEACSERSVFFPDIFSTKYLDLIFSNQVFTRNNAGTCTNELCKVNRRNQRQVPSPPWQQFLHRVRGRFIADTRRLMKLQETVEPNNVHDCDFFKKEIPKRKCRIEIFDEIHTKHMQMLEKSPHATKLITE</sequence>
<dbReference type="EMBL" id="JH712076">
    <property type="protein sequence ID" value="EJD76413.1"/>
    <property type="molecule type" value="Genomic_DNA"/>
</dbReference>
<protein>
    <submittedName>
        <fullName evidence="1">Uncharacterized protein</fullName>
    </submittedName>
</protein>
<name>A0A1S0ULG8_LOALO</name>
<dbReference type="GeneID" id="31251447"/>
<gene>
    <name evidence="1" type="ORF">LOAG_16647</name>
</gene>
<dbReference type="RefSeq" id="XP_020307212.1">
    <property type="nucleotide sequence ID" value="XM_020449294.1"/>
</dbReference>